<protein>
    <submittedName>
        <fullName evidence="1">CLUMA_CG018295, isoform A</fullName>
    </submittedName>
</protein>
<dbReference type="EMBL" id="CVRI01000064">
    <property type="protein sequence ID" value="CRL05192.1"/>
    <property type="molecule type" value="Genomic_DNA"/>
</dbReference>
<evidence type="ECO:0000313" key="2">
    <source>
        <dbReference type="Proteomes" id="UP000183832"/>
    </source>
</evidence>
<dbReference type="Proteomes" id="UP000183832">
    <property type="component" value="Unassembled WGS sequence"/>
</dbReference>
<name>A0A1J1IYM7_9DIPT</name>
<gene>
    <name evidence="1" type="ORF">CLUMA_CG018295</name>
</gene>
<reference evidence="1 2" key="1">
    <citation type="submission" date="2015-04" db="EMBL/GenBank/DDBJ databases">
        <authorList>
            <person name="Syromyatnikov M.Y."/>
            <person name="Popov V.N."/>
        </authorList>
    </citation>
    <scope>NUCLEOTIDE SEQUENCE [LARGE SCALE GENOMIC DNA]</scope>
</reference>
<dbReference type="AlphaFoldDB" id="A0A1J1IYM7"/>
<proteinExistence type="predicted"/>
<keyword evidence="2" id="KW-1185">Reference proteome</keyword>
<organism evidence="1 2">
    <name type="scientific">Clunio marinus</name>
    <dbReference type="NCBI Taxonomy" id="568069"/>
    <lineage>
        <taxon>Eukaryota</taxon>
        <taxon>Metazoa</taxon>
        <taxon>Ecdysozoa</taxon>
        <taxon>Arthropoda</taxon>
        <taxon>Hexapoda</taxon>
        <taxon>Insecta</taxon>
        <taxon>Pterygota</taxon>
        <taxon>Neoptera</taxon>
        <taxon>Endopterygota</taxon>
        <taxon>Diptera</taxon>
        <taxon>Nematocera</taxon>
        <taxon>Chironomoidea</taxon>
        <taxon>Chironomidae</taxon>
        <taxon>Clunio</taxon>
    </lineage>
</organism>
<accession>A0A1J1IYM7</accession>
<sequence>MALLQLLMSDLMKPSDTRQKERGKNQQNNDQIMNIKRLNRSSIQALTYVKQLIRYLLFLLHDDDTHILC</sequence>
<evidence type="ECO:0000313" key="1">
    <source>
        <dbReference type="EMBL" id="CRL05192.1"/>
    </source>
</evidence>